<comment type="caution">
    <text evidence="7">The sequence shown here is derived from an EMBL/GenBank/DDBJ whole genome shotgun (WGS) entry which is preliminary data.</text>
</comment>
<evidence type="ECO:0000256" key="2">
    <source>
        <dbReference type="ARBA" id="ARBA00008891"/>
    </source>
</evidence>
<keyword evidence="8" id="KW-1185">Reference proteome</keyword>
<dbReference type="STRING" id="337451.A0A3S3P675"/>
<evidence type="ECO:0000256" key="4">
    <source>
        <dbReference type="ARBA" id="ARBA00022801"/>
    </source>
</evidence>
<proteinExistence type="inferred from homology"/>
<feature type="domain" description="Pectinesterase catalytic" evidence="6">
    <location>
        <begin position="78"/>
        <end position="171"/>
    </location>
</feature>
<name>A0A3S3P675_9MAGN</name>
<feature type="domain" description="Pectinesterase catalytic" evidence="6">
    <location>
        <begin position="176"/>
        <end position="281"/>
    </location>
</feature>
<dbReference type="AlphaFoldDB" id="A0A3S3P675"/>
<dbReference type="GO" id="GO:0030599">
    <property type="term" value="F:pectinesterase activity"/>
    <property type="evidence" value="ECO:0007669"/>
    <property type="project" value="UniProtKB-EC"/>
</dbReference>
<dbReference type="InterPro" id="IPR012334">
    <property type="entry name" value="Pectin_lyas_fold"/>
</dbReference>
<dbReference type="GO" id="GO:0045490">
    <property type="term" value="P:pectin catabolic process"/>
    <property type="evidence" value="ECO:0007669"/>
    <property type="project" value="UniProtKB-UniPathway"/>
</dbReference>
<feature type="domain" description="Pectinesterase catalytic" evidence="6">
    <location>
        <begin position="285"/>
        <end position="382"/>
    </location>
</feature>
<dbReference type="EMBL" id="QPKB01000010">
    <property type="protein sequence ID" value="RWR94323.1"/>
    <property type="molecule type" value="Genomic_DNA"/>
</dbReference>
<reference evidence="7 8" key="1">
    <citation type="journal article" date="2019" name="Nat. Plants">
        <title>Stout camphor tree genome fills gaps in understanding of flowering plant genome evolution.</title>
        <authorList>
            <person name="Chaw S.M."/>
            <person name="Liu Y.C."/>
            <person name="Wu Y.W."/>
            <person name="Wang H.Y."/>
            <person name="Lin C.I."/>
            <person name="Wu C.S."/>
            <person name="Ke H.M."/>
            <person name="Chang L.Y."/>
            <person name="Hsu C.Y."/>
            <person name="Yang H.T."/>
            <person name="Sudianto E."/>
            <person name="Hsu M.H."/>
            <person name="Wu K.P."/>
            <person name="Wang L.N."/>
            <person name="Leebens-Mack J.H."/>
            <person name="Tsai I.J."/>
        </authorList>
    </citation>
    <scope>NUCLEOTIDE SEQUENCE [LARGE SCALE GENOMIC DNA]</scope>
    <source>
        <strain evidence="8">cv. Chaw 1501</strain>
        <tissue evidence="7">Young leaves</tissue>
    </source>
</reference>
<dbReference type="GO" id="GO:0042545">
    <property type="term" value="P:cell wall modification"/>
    <property type="evidence" value="ECO:0007669"/>
    <property type="project" value="InterPro"/>
</dbReference>
<accession>A0A3S3P675</accession>
<dbReference type="PANTHER" id="PTHR31321">
    <property type="entry name" value="ACYL-COA THIOESTER HYDROLASE YBHC-RELATED"/>
    <property type="match status" value="1"/>
</dbReference>
<dbReference type="InterPro" id="IPR011050">
    <property type="entry name" value="Pectin_lyase_fold/virulence"/>
</dbReference>
<sequence>MINYLHCHPQNNYNNPVMDGNLIKQAVAVRVRADKVAFYNCSFFGMQDTLWDDSGRHLYQSCYIRGNNWNDPNGFVFKSCTMSRNWQVYLGRAWRPYARVLFYNTFLSDNVVPQGRVAWVTWNGEANVSNLLSAESGCYGPGSTTAKQVPWEKILSAEEVNTLTSRSFIDEEGEQVVVDRSYIYIQGEGQKHTVIDYSNSTNTLASCTFAVTADNFVAKNIAFKNNHDRIVMEIDMTKQAVAARVSADKVAFYNCSFIGVQDTLWDDTGRHLYQSCYIQGNNWNEPNGFVFMGCNVSGHGNVYLGRAWRPYARVLFYKSCLSDDVIPKGWEAWAGSSNVSNLIFAESDCSGPGSDTSKRVPWEKKLSAEELNTLTSRSFIDAEGWIEEQP</sequence>
<dbReference type="OrthoDB" id="2019149at2759"/>
<organism evidence="7 8">
    <name type="scientific">Cinnamomum micranthum f. kanehirae</name>
    <dbReference type="NCBI Taxonomy" id="337451"/>
    <lineage>
        <taxon>Eukaryota</taxon>
        <taxon>Viridiplantae</taxon>
        <taxon>Streptophyta</taxon>
        <taxon>Embryophyta</taxon>
        <taxon>Tracheophyta</taxon>
        <taxon>Spermatophyta</taxon>
        <taxon>Magnoliopsida</taxon>
        <taxon>Magnoliidae</taxon>
        <taxon>Laurales</taxon>
        <taxon>Lauraceae</taxon>
        <taxon>Cinnamomum</taxon>
    </lineage>
</organism>
<protein>
    <recommendedName>
        <fullName evidence="3">pectinesterase</fullName>
        <ecNumber evidence="3">3.1.1.11</ecNumber>
    </recommendedName>
</protein>
<evidence type="ECO:0000256" key="5">
    <source>
        <dbReference type="ARBA" id="ARBA00023085"/>
    </source>
</evidence>
<evidence type="ECO:0000313" key="7">
    <source>
        <dbReference type="EMBL" id="RWR94323.1"/>
    </source>
</evidence>
<evidence type="ECO:0000256" key="1">
    <source>
        <dbReference type="ARBA" id="ARBA00005184"/>
    </source>
</evidence>
<dbReference type="InterPro" id="IPR000070">
    <property type="entry name" value="Pectinesterase_cat"/>
</dbReference>
<feature type="domain" description="Pectinesterase catalytic" evidence="6">
    <location>
        <begin position="20"/>
        <end position="67"/>
    </location>
</feature>
<comment type="pathway">
    <text evidence="1">Glycan metabolism; pectin degradation; 2-dehydro-3-deoxy-D-gluconate from pectin: step 1/5.</text>
</comment>
<comment type="similarity">
    <text evidence="2">Belongs to the pectinesterase family.</text>
</comment>
<dbReference type="PANTHER" id="PTHR31321:SF134">
    <property type="entry name" value="PECTINESTERASE"/>
    <property type="match status" value="1"/>
</dbReference>
<dbReference type="EC" id="3.1.1.11" evidence="3"/>
<dbReference type="Pfam" id="PF01095">
    <property type="entry name" value="Pectinesterase"/>
    <property type="match status" value="4"/>
</dbReference>
<evidence type="ECO:0000259" key="6">
    <source>
        <dbReference type="Pfam" id="PF01095"/>
    </source>
</evidence>
<evidence type="ECO:0000313" key="8">
    <source>
        <dbReference type="Proteomes" id="UP000283530"/>
    </source>
</evidence>
<dbReference type="Proteomes" id="UP000283530">
    <property type="component" value="Unassembled WGS sequence"/>
</dbReference>
<gene>
    <name evidence="7" type="ORF">CKAN_02360900</name>
</gene>
<keyword evidence="5" id="KW-0063">Aspartyl esterase</keyword>
<dbReference type="SUPFAM" id="SSF51126">
    <property type="entry name" value="Pectin lyase-like"/>
    <property type="match status" value="2"/>
</dbReference>
<keyword evidence="4" id="KW-0378">Hydrolase</keyword>
<evidence type="ECO:0000256" key="3">
    <source>
        <dbReference type="ARBA" id="ARBA00013229"/>
    </source>
</evidence>
<dbReference type="UniPathway" id="UPA00545">
    <property type="reaction ID" value="UER00823"/>
</dbReference>
<dbReference type="Gene3D" id="2.160.20.10">
    <property type="entry name" value="Single-stranded right-handed beta-helix, Pectin lyase-like"/>
    <property type="match status" value="4"/>
</dbReference>